<feature type="region of interest" description="Disordered" evidence="1">
    <location>
        <begin position="190"/>
        <end position="248"/>
    </location>
</feature>
<name>A0A6P6NU76_CARAU</name>
<reference evidence="3 4" key="1">
    <citation type="submission" date="2025-04" db="UniProtKB">
        <authorList>
            <consortium name="RefSeq"/>
        </authorList>
    </citation>
    <scope>IDENTIFICATION</scope>
    <source>
        <strain evidence="3 4">Wakin</strain>
        <tissue evidence="3 4">Muscle</tissue>
    </source>
</reference>
<dbReference type="RefSeq" id="XP_026112372.1">
    <property type="nucleotide sequence ID" value="XM_026256587.1"/>
</dbReference>
<protein>
    <submittedName>
        <fullName evidence="3">Uncharacterized protein LOC113091139</fullName>
    </submittedName>
    <submittedName>
        <fullName evidence="4">Uncharacterized protein LOC113091150</fullName>
    </submittedName>
</protein>
<feature type="compositionally biased region" description="Polar residues" evidence="1">
    <location>
        <begin position="204"/>
        <end position="216"/>
    </location>
</feature>
<feature type="compositionally biased region" description="Basic and acidic residues" evidence="1">
    <location>
        <begin position="217"/>
        <end position="226"/>
    </location>
</feature>
<gene>
    <name evidence="3" type="primary">LOC113091139</name>
    <name evidence="4" type="synonym">LOC113091150</name>
</gene>
<evidence type="ECO:0000313" key="2">
    <source>
        <dbReference type="Proteomes" id="UP000515129"/>
    </source>
</evidence>
<feature type="compositionally biased region" description="Basic and acidic residues" evidence="1">
    <location>
        <begin position="234"/>
        <end position="247"/>
    </location>
</feature>
<keyword evidence="2" id="KW-1185">Reference proteome</keyword>
<sequence>MYKVLKKMGDLPVYTVHPLNGDGPSRTLHRDLLLPCGDLSETEETERPEPKARRPRTRHSQTQPLEEHSESEDDSPFCPTQLSVIPEERFFQVYEIPKRKQTILTPAAGGNNLPVMPIASSNSSGSQDEPIVGSPPESSTEPDGTPPEMIEGNESEIMDKQTATGKDVTSTGVTNVIPAVIEYDSDVFPVSLEDPGNGEAVDEVQQNELPRTQTSEITERTEKSENIEDGETDDPTRKSERSRRPPDRFQYIQLGKPLISLAQSLLESFKQAFDIIGGNDSFQRDPISKHEGTHAESRGEGVTHMKHRATKTIYVV</sequence>
<evidence type="ECO:0000256" key="1">
    <source>
        <dbReference type="SAM" id="MobiDB-lite"/>
    </source>
</evidence>
<dbReference type="KEGG" id="caua:113091150"/>
<evidence type="ECO:0000313" key="3">
    <source>
        <dbReference type="RefSeq" id="XP_026112372.1"/>
    </source>
</evidence>
<feature type="region of interest" description="Disordered" evidence="1">
    <location>
        <begin position="36"/>
        <end position="80"/>
    </location>
</feature>
<dbReference type="GeneID" id="113091139"/>
<organism evidence="2 3">
    <name type="scientific">Carassius auratus</name>
    <name type="common">Goldfish</name>
    <dbReference type="NCBI Taxonomy" id="7957"/>
    <lineage>
        <taxon>Eukaryota</taxon>
        <taxon>Metazoa</taxon>
        <taxon>Chordata</taxon>
        <taxon>Craniata</taxon>
        <taxon>Vertebrata</taxon>
        <taxon>Euteleostomi</taxon>
        <taxon>Actinopterygii</taxon>
        <taxon>Neopterygii</taxon>
        <taxon>Teleostei</taxon>
        <taxon>Ostariophysi</taxon>
        <taxon>Cypriniformes</taxon>
        <taxon>Cyprinidae</taxon>
        <taxon>Cyprininae</taxon>
        <taxon>Carassius</taxon>
    </lineage>
</organism>
<dbReference type="AlphaFoldDB" id="A0A6P6NU76"/>
<dbReference type="KEGG" id="caua:113091139"/>
<accession>A0A6P6NU76</accession>
<dbReference type="Proteomes" id="UP000515129">
    <property type="component" value="Unplaced"/>
</dbReference>
<dbReference type="OrthoDB" id="8961154at2759"/>
<evidence type="ECO:0000313" key="4">
    <source>
        <dbReference type="RefSeq" id="XP_026112387.1"/>
    </source>
</evidence>
<proteinExistence type="predicted"/>
<feature type="region of interest" description="Disordered" evidence="1">
    <location>
        <begin position="105"/>
        <end position="151"/>
    </location>
</feature>
<dbReference type="RefSeq" id="XP_026112387.1">
    <property type="nucleotide sequence ID" value="XM_026256602.1"/>
</dbReference>